<dbReference type="RefSeq" id="WP_179979669.1">
    <property type="nucleotide sequence ID" value="NZ_LT608333.1"/>
</dbReference>
<proteinExistence type="predicted"/>
<feature type="region of interest" description="Disordered" evidence="9">
    <location>
        <begin position="134"/>
        <end position="219"/>
    </location>
</feature>
<feature type="compositionally biased region" description="Polar residues" evidence="9">
    <location>
        <begin position="96"/>
        <end position="118"/>
    </location>
</feature>
<feature type="compositionally biased region" description="Low complexity" evidence="9">
    <location>
        <begin position="137"/>
        <end position="154"/>
    </location>
</feature>
<dbReference type="PRINTS" id="PR01506">
    <property type="entry name" value="TATBPROTEIN"/>
</dbReference>
<evidence type="ECO:0000256" key="6">
    <source>
        <dbReference type="ARBA" id="ARBA00022989"/>
    </source>
</evidence>
<dbReference type="AlphaFoldDB" id="A0A212L0Z1"/>
<dbReference type="NCBIfam" id="TIGR01410">
    <property type="entry name" value="tatB"/>
    <property type="match status" value="1"/>
</dbReference>
<keyword evidence="3" id="KW-1003">Cell membrane</keyword>
<accession>A0A212L0Z1</accession>
<reference evidence="10" key="1">
    <citation type="submission" date="2016-08" db="EMBL/GenBank/DDBJ databases">
        <authorList>
            <person name="Seilhamer J.J."/>
        </authorList>
    </citation>
    <scope>NUCLEOTIDE SEQUENCE</scope>
    <source>
        <strain evidence="10">86-1</strain>
    </source>
</reference>
<dbReference type="Pfam" id="PF02416">
    <property type="entry name" value="TatA_B_E"/>
    <property type="match status" value="1"/>
</dbReference>
<evidence type="ECO:0000256" key="3">
    <source>
        <dbReference type="ARBA" id="ARBA00022475"/>
    </source>
</evidence>
<evidence type="ECO:0000256" key="2">
    <source>
        <dbReference type="ARBA" id="ARBA00022448"/>
    </source>
</evidence>
<dbReference type="GO" id="GO:0008320">
    <property type="term" value="F:protein transmembrane transporter activity"/>
    <property type="evidence" value="ECO:0007669"/>
    <property type="project" value="InterPro"/>
</dbReference>
<comment type="subcellular location">
    <subcellularLocation>
        <location evidence="1">Membrane</location>
        <topology evidence="1">Single-pass membrane protein</topology>
    </subcellularLocation>
</comment>
<dbReference type="PANTHER" id="PTHR33162">
    <property type="entry name" value="SEC-INDEPENDENT PROTEIN TRANSLOCASE PROTEIN TATA, CHLOROPLASTIC"/>
    <property type="match status" value="1"/>
</dbReference>
<protein>
    <submittedName>
        <fullName evidence="10">Twin-arginine translocation protein, TatB subunit</fullName>
    </submittedName>
</protein>
<keyword evidence="6" id="KW-1133">Transmembrane helix</keyword>
<evidence type="ECO:0000256" key="8">
    <source>
        <dbReference type="ARBA" id="ARBA00023136"/>
    </source>
</evidence>
<dbReference type="Gene3D" id="1.20.5.3310">
    <property type="match status" value="1"/>
</dbReference>
<sequence length="219" mass="22341">MFGIGSTELLVILVVALIVLGPKSMANISRTLGKALGEFRRVSTDFQRTLNAEVEEEEQKKRKKEAAQAAREAARAEAEAAQAAAQAAGQVAGQATEQPAGQAEGQTPQADAQTTEPQDTPAAEAVLDTTAVHPEQSADQAQAAAEAQTASQHAPEAATEADQPQASPASGAENDDTGVPVPPEGSPLAEALARTEAEARAAEARLAQTATASENGGKA</sequence>
<evidence type="ECO:0000256" key="1">
    <source>
        <dbReference type="ARBA" id="ARBA00004167"/>
    </source>
</evidence>
<dbReference type="EMBL" id="FMJC01000001">
    <property type="protein sequence ID" value="SCM71166.1"/>
    <property type="molecule type" value="Genomic_DNA"/>
</dbReference>
<evidence type="ECO:0000256" key="5">
    <source>
        <dbReference type="ARBA" id="ARBA00022927"/>
    </source>
</evidence>
<keyword evidence="4" id="KW-0812">Transmembrane</keyword>
<dbReference type="PANTHER" id="PTHR33162:SF1">
    <property type="entry name" value="SEC-INDEPENDENT PROTEIN TRANSLOCASE PROTEIN TATA, CHLOROPLASTIC"/>
    <property type="match status" value="1"/>
</dbReference>
<name>A0A212L0Z1_9BACT</name>
<evidence type="ECO:0000256" key="9">
    <source>
        <dbReference type="SAM" id="MobiDB-lite"/>
    </source>
</evidence>
<evidence type="ECO:0000256" key="4">
    <source>
        <dbReference type="ARBA" id="ARBA00022692"/>
    </source>
</evidence>
<feature type="region of interest" description="Disordered" evidence="9">
    <location>
        <begin position="57"/>
        <end position="121"/>
    </location>
</feature>
<dbReference type="InterPro" id="IPR018448">
    <property type="entry name" value="TatB"/>
</dbReference>
<dbReference type="GO" id="GO:0043953">
    <property type="term" value="P:protein transport by the Tat complex"/>
    <property type="evidence" value="ECO:0007669"/>
    <property type="project" value="InterPro"/>
</dbReference>
<evidence type="ECO:0000256" key="7">
    <source>
        <dbReference type="ARBA" id="ARBA00023010"/>
    </source>
</evidence>
<organism evidence="10">
    <name type="scientific">uncultured Desulfovibrio sp</name>
    <dbReference type="NCBI Taxonomy" id="167968"/>
    <lineage>
        <taxon>Bacteria</taxon>
        <taxon>Pseudomonadati</taxon>
        <taxon>Thermodesulfobacteriota</taxon>
        <taxon>Desulfovibrionia</taxon>
        <taxon>Desulfovibrionales</taxon>
        <taxon>Desulfovibrionaceae</taxon>
        <taxon>Desulfovibrio</taxon>
        <taxon>environmental samples</taxon>
    </lineage>
</organism>
<dbReference type="InterPro" id="IPR003369">
    <property type="entry name" value="TatA/B/E"/>
</dbReference>
<keyword evidence="5" id="KW-0653">Protein transport</keyword>
<evidence type="ECO:0000313" key="10">
    <source>
        <dbReference type="EMBL" id="SCM71166.1"/>
    </source>
</evidence>
<feature type="compositionally biased region" description="Low complexity" evidence="9">
    <location>
        <begin position="79"/>
        <end position="95"/>
    </location>
</feature>
<keyword evidence="2" id="KW-0813">Transport</keyword>
<feature type="compositionally biased region" description="Basic and acidic residues" evidence="9">
    <location>
        <begin position="193"/>
        <end position="203"/>
    </location>
</feature>
<keyword evidence="7" id="KW-0811">Translocation</keyword>
<keyword evidence="8" id="KW-0472">Membrane</keyword>
<gene>
    <name evidence="10" type="ORF">KL86DES1_10904</name>
</gene>
<dbReference type="GO" id="GO:0016020">
    <property type="term" value="C:membrane"/>
    <property type="evidence" value="ECO:0007669"/>
    <property type="project" value="UniProtKB-SubCell"/>
</dbReference>